<comment type="caution">
    <text evidence="1">The sequence shown here is derived from an EMBL/GenBank/DDBJ whole genome shotgun (WGS) entry which is preliminary data.</text>
</comment>
<dbReference type="Proteomes" id="UP000298663">
    <property type="component" value="Unassembled WGS sequence"/>
</dbReference>
<accession>A0A4U5NJ21</accession>
<proteinExistence type="predicted"/>
<evidence type="ECO:0000313" key="1">
    <source>
        <dbReference type="EMBL" id="TKR83197.1"/>
    </source>
</evidence>
<sequence length="327" mass="38304">MDSVPIQFLEETFRLSTAFARPVNTWRHLSGFYSDVSTEVISKSVVVWLGISVSKDEDKIGYAFECRDEQGNTYSDLKEIRSVVKNFGRFKVAVKEAEYSGIPVDTNWDDPQLKQLLELSNCFPQVYYQNASTDLVRQVYDKLKHRKMRAPGDLQVFEWVNDEEYDSYDSRITNRLLCEQLGRGYLHTISLGAYDENVYRHQELGIVLDMFFRYPVHILNLNVDEGFEDYIRLIFKWFIIMQQGVNVEGKRMTIQNCGGLKDIEAWWIAQLLGVPCRVEKTLYTEKCCYGIGMREEPEKFWNQSMTHVQSGRGLRWISPTTAEFWFF</sequence>
<name>A0A4U5NJ21_STECR</name>
<reference evidence="1 2" key="1">
    <citation type="journal article" date="2015" name="Genome Biol.">
        <title>Comparative genomics of Steinernema reveals deeply conserved gene regulatory networks.</title>
        <authorList>
            <person name="Dillman A.R."/>
            <person name="Macchietto M."/>
            <person name="Porter C.F."/>
            <person name="Rogers A."/>
            <person name="Williams B."/>
            <person name="Antoshechkin I."/>
            <person name="Lee M.M."/>
            <person name="Goodwin Z."/>
            <person name="Lu X."/>
            <person name="Lewis E.E."/>
            <person name="Goodrich-Blair H."/>
            <person name="Stock S.P."/>
            <person name="Adams B.J."/>
            <person name="Sternberg P.W."/>
            <person name="Mortazavi A."/>
        </authorList>
    </citation>
    <scope>NUCLEOTIDE SEQUENCE [LARGE SCALE GENOMIC DNA]</scope>
    <source>
        <strain evidence="1 2">ALL</strain>
    </source>
</reference>
<keyword evidence="2" id="KW-1185">Reference proteome</keyword>
<reference evidence="1 2" key="2">
    <citation type="journal article" date="2019" name="G3 (Bethesda)">
        <title>Hybrid Assembly of the Genome of the Entomopathogenic Nematode Steinernema carpocapsae Identifies the X-Chromosome.</title>
        <authorList>
            <person name="Serra L."/>
            <person name="Macchietto M."/>
            <person name="Macias-Munoz A."/>
            <person name="McGill C.J."/>
            <person name="Rodriguez I.M."/>
            <person name="Rodriguez B."/>
            <person name="Murad R."/>
            <person name="Mortazavi A."/>
        </authorList>
    </citation>
    <scope>NUCLEOTIDE SEQUENCE [LARGE SCALE GENOMIC DNA]</scope>
    <source>
        <strain evidence="1 2">ALL</strain>
    </source>
</reference>
<protein>
    <submittedName>
        <fullName evidence="1">Uncharacterized protein</fullName>
    </submittedName>
</protein>
<dbReference type="EMBL" id="AZBU02000004">
    <property type="protein sequence ID" value="TKR83197.1"/>
    <property type="molecule type" value="Genomic_DNA"/>
</dbReference>
<gene>
    <name evidence="1" type="ORF">L596_016824</name>
</gene>
<organism evidence="1 2">
    <name type="scientific">Steinernema carpocapsae</name>
    <name type="common">Entomopathogenic nematode</name>
    <dbReference type="NCBI Taxonomy" id="34508"/>
    <lineage>
        <taxon>Eukaryota</taxon>
        <taxon>Metazoa</taxon>
        <taxon>Ecdysozoa</taxon>
        <taxon>Nematoda</taxon>
        <taxon>Chromadorea</taxon>
        <taxon>Rhabditida</taxon>
        <taxon>Tylenchina</taxon>
        <taxon>Panagrolaimomorpha</taxon>
        <taxon>Strongyloidoidea</taxon>
        <taxon>Steinernematidae</taxon>
        <taxon>Steinernema</taxon>
    </lineage>
</organism>
<dbReference type="AlphaFoldDB" id="A0A4U5NJ21"/>
<evidence type="ECO:0000313" key="2">
    <source>
        <dbReference type="Proteomes" id="UP000298663"/>
    </source>
</evidence>